<keyword evidence="4" id="KW-0255">Endonuclease</keyword>
<comment type="caution">
    <text evidence="5">The sequence shown here is derived from an EMBL/GenBank/DDBJ whole genome shotgun (WGS) entry which is preliminary data.</text>
</comment>
<dbReference type="InterPro" id="IPR050951">
    <property type="entry name" value="Retrovirus_Pol_polyprotein"/>
</dbReference>
<evidence type="ECO:0000313" key="5">
    <source>
        <dbReference type="EMBL" id="KAK3082555.1"/>
    </source>
</evidence>
<keyword evidence="2" id="KW-0548">Nucleotidyltransferase</keyword>
<dbReference type="GO" id="GO:0004519">
    <property type="term" value="F:endonuclease activity"/>
    <property type="evidence" value="ECO:0007669"/>
    <property type="project" value="UniProtKB-KW"/>
</dbReference>
<reference evidence="5" key="1">
    <citation type="submission" date="2019-08" db="EMBL/GenBank/DDBJ databases">
        <title>The improved chromosome-level genome for the pearl oyster Pinctada fucata martensii using PacBio sequencing and Hi-C.</title>
        <authorList>
            <person name="Zheng Z."/>
        </authorList>
    </citation>
    <scope>NUCLEOTIDE SEQUENCE</scope>
    <source>
        <strain evidence="5">ZZ-2019</strain>
        <tissue evidence="5">Adductor muscle</tissue>
    </source>
</reference>
<dbReference type="AlphaFoldDB" id="A0AA88XGX9"/>
<dbReference type="GO" id="GO:0006508">
    <property type="term" value="P:proteolysis"/>
    <property type="evidence" value="ECO:0007669"/>
    <property type="project" value="InterPro"/>
</dbReference>
<dbReference type="Proteomes" id="UP001186944">
    <property type="component" value="Unassembled WGS sequence"/>
</dbReference>
<dbReference type="InterPro" id="IPR001969">
    <property type="entry name" value="Aspartic_peptidase_AS"/>
</dbReference>
<gene>
    <name evidence="5" type="ORF">FSP39_002615</name>
</gene>
<dbReference type="PROSITE" id="PS00141">
    <property type="entry name" value="ASP_PROTEASE"/>
    <property type="match status" value="1"/>
</dbReference>
<evidence type="ECO:0000256" key="2">
    <source>
        <dbReference type="ARBA" id="ARBA00022695"/>
    </source>
</evidence>
<dbReference type="SUPFAM" id="SSF50630">
    <property type="entry name" value="Acid proteases"/>
    <property type="match status" value="1"/>
</dbReference>
<keyword evidence="1" id="KW-0808">Transferase</keyword>
<evidence type="ECO:0000256" key="3">
    <source>
        <dbReference type="ARBA" id="ARBA00022722"/>
    </source>
</evidence>
<keyword evidence="6" id="KW-1185">Reference proteome</keyword>
<evidence type="ECO:0008006" key="7">
    <source>
        <dbReference type="Google" id="ProtNLM"/>
    </source>
</evidence>
<name>A0AA88XGX9_PINIB</name>
<keyword evidence="3" id="KW-0540">Nuclease</keyword>
<protein>
    <recommendedName>
        <fullName evidence="7">Peptidase A2 domain-containing protein</fullName>
    </recommendedName>
</protein>
<evidence type="ECO:0000256" key="4">
    <source>
        <dbReference type="ARBA" id="ARBA00022759"/>
    </source>
</evidence>
<dbReference type="InterPro" id="IPR021109">
    <property type="entry name" value="Peptidase_aspartic_dom_sf"/>
</dbReference>
<evidence type="ECO:0000313" key="6">
    <source>
        <dbReference type="Proteomes" id="UP001186944"/>
    </source>
</evidence>
<dbReference type="GO" id="GO:0004190">
    <property type="term" value="F:aspartic-type endopeptidase activity"/>
    <property type="evidence" value="ECO:0007669"/>
    <property type="project" value="InterPro"/>
</dbReference>
<dbReference type="Pfam" id="PF13650">
    <property type="entry name" value="Asp_protease_2"/>
    <property type="match status" value="1"/>
</dbReference>
<organism evidence="5 6">
    <name type="scientific">Pinctada imbricata</name>
    <name type="common">Atlantic pearl-oyster</name>
    <name type="synonym">Pinctada martensii</name>
    <dbReference type="NCBI Taxonomy" id="66713"/>
    <lineage>
        <taxon>Eukaryota</taxon>
        <taxon>Metazoa</taxon>
        <taxon>Spiralia</taxon>
        <taxon>Lophotrochozoa</taxon>
        <taxon>Mollusca</taxon>
        <taxon>Bivalvia</taxon>
        <taxon>Autobranchia</taxon>
        <taxon>Pteriomorphia</taxon>
        <taxon>Pterioida</taxon>
        <taxon>Pterioidea</taxon>
        <taxon>Pteriidae</taxon>
        <taxon>Pinctada</taxon>
    </lineage>
</organism>
<dbReference type="PANTHER" id="PTHR37984:SF5">
    <property type="entry name" value="PROTEIN NYNRIN-LIKE"/>
    <property type="match status" value="1"/>
</dbReference>
<dbReference type="CDD" id="cd00303">
    <property type="entry name" value="retropepsin_like"/>
    <property type="match status" value="1"/>
</dbReference>
<sequence>MPAHSKDDKIPGSIFNLTNKNDVWDNGLYISGFLHDVPADFLVDSGSTCTVISNKLFTKISPKERPVIKQSSRVFKNVNNQSLKVYGSTKITVSLEGTSFSHEAFVADIMPDAIIGQDFLLKYANKIDLKKLQLITYFGNIPCWIGGETKMICNVKPVRSTTVPPKSRVWLPVNIPSSEKLAPLGIIEPCLNQLHQKSIFFSAGIIDLRDNSTTKCIDFMNLGNEPVTLYPNSCIGTCESYYETVLGQCGAITTEIKDEAVLPYHLQDLYERSIVHLTEKQKADLKSLLIKYQDIFSKSSQDIGQTNAVQHRINTGAASPIRQPPRRLPFGKREIEKEEIQKMLKKGVIEPSSSPWSSCIVLVNKRDGTTRFCVDYRKLNRCNYKRCLSSSTC</sequence>
<keyword evidence="4" id="KW-0378">Hydrolase</keyword>
<dbReference type="SUPFAM" id="SSF56672">
    <property type="entry name" value="DNA/RNA polymerases"/>
    <property type="match status" value="1"/>
</dbReference>
<dbReference type="GO" id="GO:0016779">
    <property type="term" value="F:nucleotidyltransferase activity"/>
    <property type="evidence" value="ECO:0007669"/>
    <property type="project" value="UniProtKB-KW"/>
</dbReference>
<dbReference type="PANTHER" id="PTHR37984">
    <property type="entry name" value="PROTEIN CBG26694"/>
    <property type="match status" value="1"/>
</dbReference>
<dbReference type="Gene3D" id="3.10.10.10">
    <property type="entry name" value="HIV Type 1 Reverse Transcriptase, subunit A, domain 1"/>
    <property type="match status" value="1"/>
</dbReference>
<dbReference type="Gene3D" id="2.40.70.10">
    <property type="entry name" value="Acid Proteases"/>
    <property type="match status" value="1"/>
</dbReference>
<accession>A0AA88XGX9</accession>
<evidence type="ECO:0000256" key="1">
    <source>
        <dbReference type="ARBA" id="ARBA00022679"/>
    </source>
</evidence>
<proteinExistence type="predicted"/>
<dbReference type="EMBL" id="VSWD01000095">
    <property type="protein sequence ID" value="KAK3082555.1"/>
    <property type="molecule type" value="Genomic_DNA"/>
</dbReference>
<dbReference type="InterPro" id="IPR043502">
    <property type="entry name" value="DNA/RNA_pol_sf"/>
</dbReference>